<sequence>MEWLIVLAVVVVLVVAVVAMYNRLVRARVRVDEAWAQIDTQLQRRHDLIPNLVETVKGYAAHERETFEEVTAARSRALQVAQPGELAEAENELTQALGRLLAISENYPQLRADANFRQLQEELAHTENLVAGARGHYNASVRTYDETRQVFPTSLIAGMFNFEGREYFEVETVEVRAVPDVSFE</sequence>
<keyword evidence="4" id="KW-1133">Transmembrane helix</keyword>
<comment type="subcellular location">
    <subcellularLocation>
        <location evidence="1">Membrane</location>
        <topology evidence="1">Single-pass membrane protein</topology>
    </subcellularLocation>
</comment>
<reference evidence="6" key="1">
    <citation type="journal article" date="2014" name="Int. J. Syst. Evol. Microbiol.">
        <title>Complete genome sequence of Corynebacterium casei LMG S-19264T (=DSM 44701T), isolated from a smear-ripened cheese.</title>
        <authorList>
            <consortium name="US DOE Joint Genome Institute (JGI-PGF)"/>
            <person name="Walter F."/>
            <person name="Albersmeier A."/>
            <person name="Kalinowski J."/>
            <person name="Ruckert C."/>
        </authorList>
    </citation>
    <scope>NUCLEOTIDE SEQUENCE</scope>
    <source>
        <strain evidence="6">CGMCC 1.14988</strain>
    </source>
</reference>
<dbReference type="InterPro" id="IPR023353">
    <property type="entry name" value="LemA-like_dom_sf"/>
</dbReference>
<organism evidence="6 7">
    <name type="scientific">Egicoccus halophilus</name>
    <dbReference type="NCBI Taxonomy" id="1670830"/>
    <lineage>
        <taxon>Bacteria</taxon>
        <taxon>Bacillati</taxon>
        <taxon>Actinomycetota</taxon>
        <taxon>Nitriliruptoria</taxon>
        <taxon>Egicoccales</taxon>
        <taxon>Egicoccaceae</taxon>
        <taxon>Egicoccus</taxon>
    </lineage>
</organism>
<keyword evidence="7" id="KW-1185">Reference proteome</keyword>
<dbReference type="RefSeq" id="WP_130648642.1">
    <property type="nucleotide sequence ID" value="NZ_BMHA01000005.1"/>
</dbReference>
<evidence type="ECO:0000256" key="2">
    <source>
        <dbReference type="ARBA" id="ARBA00008854"/>
    </source>
</evidence>
<evidence type="ECO:0000256" key="1">
    <source>
        <dbReference type="ARBA" id="ARBA00004167"/>
    </source>
</evidence>
<dbReference type="OrthoDB" id="9804152at2"/>
<dbReference type="SUPFAM" id="SSF140478">
    <property type="entry name" value="LemA-like"/>
    <property type="match status" value="1"/>
</dbReference>
<dbReference type="Gene3D" id="1.20.1440.20">
    <property type="entry name" value="LemA-like domain"/>
    <property type="match status" value="1"/>
</dbReference>
<name>A0A8J3ETY2_9ACTN</name>
<dbReference type="PANTHER" id="PTHR34478:SF1">
    <property type="entry name" value="PROTEIN LEMA"/>
    <property type="match status" value="1"/>
</dbReference>
<dbReference type="InterPro" id="IPR007156">
    <property type="entry name" value="MamQ_LemA"/>
</dbReference>
<evidence type="ECO:0000313" key="7">
    <source>
        <dbReference type="Proteomes" id="UP000650511"/>
    </source>
</evidence>
<dbReference type="AlphaFoldDB" id="A0A8J3ETY2"/>
<dbReference type="Proteomes" id="UP000650511">
    <property type="component" value="Unassembled WGS sequence"/>
</dbReference>
<comment type="similarity">
    <text evidence="2">Belongs to the LemA family.</text>
</comment>
<dbReference type="GO" id="GO:0016020">
    <property type="term" value="C:membrane"/>
    <property type="evidence" value="ECO:0007669"/>
    <property type="project" value="UniProtKB-SubCell"/>
</dbReference>
<evidence type="ECO:0000313" key="6">
    <source>
        <dbReference type="EMBL" id="GGI06007.1"/>
    </source>
</evidence>
<dbReference type="EMBL" id="BMHA01000005">
    <property type="protein sequence ID" value="GGI06007.1"/>
    <property type="molecule type" value="Genomic_DNA"/>
</dbReference>
<protein>
    <submittedName>
        <fullName evidence="6">LemA family protein</fullName>
    </submittedName>
</protein>
<dbReference type="Pfam" id="PF04011">
    <property type="entry name" value="LemA"/>
    <property type="match status" value="1"/>
</dbReference>
<accession>A0A8J3ETY2</accession>
<evidence type="ECO:0000256" key="3">
    <source>
        <dbReference type="ARBA" id="ARBA00022692"/>
    </source>
</evidence>
<gene>
    <name evidence="6" type="ORF">GCM10011354_16950</name>
</gene>
<proteinExistence type="inferred from homology"/>
<evidence type="ECO:0000256" key="5">
    <source>
        <dbReference type="ARBA" id="ARBA00023136"/>
    </source>
</evidence>
<reference evidence="6" key="2">
    <citation type="submission" date="2020-09" db="EMBL/GenBank/DDBJ databases">
        <authorList>
            <person name="Sun Q."/>
            <person name="Zhou Y."/>
        </authorList>
    </citation>
    <scope>NUCLEOTIDE SEQUENCE</scope>
    <source>
        <strain evidence="6">CGMCC 1.14988</strain>
    </source>
</reference>
<evidence type="ECO:0000256" key="4">
    <source>
        <dbReference type="ARBA" id="ARBA00022989"/>
    </source>
</evidence>
<keyword evidence="5" id="KW-0472">Membrane</keyword>
<keyword evidence="3" id="KW-0812">Transmembrane</keyword>
<comment type="caution">
    <text evidence="6">The sequence shown here is derived from an EMBL/GenBank/DDBJ whole genome shotgun (WGS) entry which is preliminary data.</text>
</comment>
<dbReference type="PANTHER" id="PTHR34478">
    <property type="entry name" value="PROTEIN LEMA"/>
    <property type="match status" value="1"/>
</dbReference>